<gene>
    <name evidence="1" type="primary">tssK</name>
    <name evidence="1" type="ORF">ACFFJ3_22030</name>
</gene>
<keyword evidence="2" id="KW-1185">Reference proteome</keyword>
<name>A0ABV6EJF2_9GAMM</name>
<dbReference type="Proteomes" id="UP001589792">
    <property type="component" value="Unassembled WGS sequence"/>
</dbReference>
<dbReference type="NCBIfam" id="TIGR03353">
    <property type="entry name" value="VI_chp_4"/>
    <property type="match status" value="1"/>
</dbReference>
<dbReference type="Pfam" id="PF05936">
    <property type="entry name" value="T6SS_VasE"/>
    <property type="match status" value="1"/>
</dbReference>
<organism evidence="1 2">
    <name type="scientific">Serratia aquatilis</name>
    <dbReference type="NCBI Taxonomy" id="1737515"/>
    <lineage>
        <taxon>Bacteria</taxon>
        <taxon>Pseudomonadati</taxon>
        <taxon>Pseudomonadota</taxon>
        <taxon>Gammaproteobacteria</taxon>
        <taxon>Enterobacterales</taxon>
        <taxon>Yersiniaceae</taxon>
        <taxon>Serratia</taxon>
    </lineage>
</organism>
<protein>
    <submittedName>
        <fullName evidence="1">Type VI secretion system baseplate subunit TssK</fullName>
    </submittedName>
</protein>
<dbReference type="EMBL" id="JBHLXG010000036">
    <property type="protein sequence ID" value="MFC0229136.1"/>
    <property type="molecule type" value="Genomic_DNA"/>
</dbReference>
<dbReference type="InterPro" id="IPR010263">
    <property type="entry name" value="T6SS_TssK"/>
</dbReference>
<evidence type="ECO:0000313" key="2">
    <source>
        <dbReference type="Proteomes" id="UP001589792"/>
    </source>
</evidence>
<dbReference type="PANTHER" id="PTHR35566:SF1">
    <property type="entry name" value="TYPE VI SECRETION SYSTEM BASEPLATE COMPONENT TSSK1"/>
    <property type="match status" value="1"/>
</dbReference>
<evidence type="ECO:0000313" key="1">
    <source>
        <dbReference type="EMBL" id="MFC0229136.1"/>
    </source>
</evidence>
<accession>A0ABV6EJF2</accession>
<comment type="caution">
    <text evidence="1">The sequence shown here is derived from an EMBL/GenBank/DDBJ whole genome shotgun (WGS) entry which is preliminary data.</text>
</comment>
<dbReference type="PANTHER" id="PTHR35566">
    <property type="entry name" value="BLR3599 PROTEIN"/>
    <property type="match status" value="1"/>
</dbReference>
<sequence>MKIYRPLWSDGAFLAPQLFQQQTRWDAHAMDCLAHMALANPWGVLHAAFDESALAVSRLSALQLAVRFQDGTLIDTVIADNLPLAGDLSSLADRDIADVVLALPLLQANGGNVDETGHSEHPRRYLREWVRVQDLSGQELTEIPVQRHAVSLRYAHEENKEYLTLPVARLVRNGQGQWSFDRQFIPPMMALSASAVLLESVRQLTHRLKAKRARLMAMRRESNQRMADFAVADVSLFWLLNALNSHEPVLDDLLANPRLHPELLYRELARLAGSLLTFSLEHDTSAIPVYQHTTPESVFPPLLSLLSELLEASLPSRVIAIELTHDDLFWKGALHDARLREDADFYLSVRSTLPAYQVQTQFPLLCKAGSPDDVYNVINIALSGIPLKALTRVPAAIPLRLENQYFALELNHPAAQAMLAAGACVFYVPGTLGDIQLELFAVLRS</sequence>
<dbReference type="RefSeq" id="WP_380679817.1">
    <property type="nucleotide sequence ID" value="NZ_CP173186.1"/>
</dbReference>
<proteinExistence type="predicted"/>
<reference evidence="1 2" key="1">
    <citation type="submission" date="2024-09" db="EMBL/GenBank/DDBJ databases">
        <authorList>
            <person name="Sun Q."/>
            <person name="Mori K."/>
        </authorList>
    </citation>
    <scope>NUCLEOTIDE SEQUENCE [LARGE SCALE GENOMIC DNA]</scope>
    <source>
        <strain evidence="1 2">CCM 8626</strain>
    </source>
</reference>